<accession>A0A2U3D898</accession>
<dbReference type="RefSeq" id="WP_109430769.1">
    <property type="nucleotide sequence ID" value="NZ_MPDK01000012.1"/>
</dbReference>
<evidence type="ECO:0000313" key="5">
    <source>
        <dbReference type="Proteomes" id="UP000245380"/>
    </source>
</evidence>
<dbReference type="PROSITE" id="PS51736">
    <property type="entry name" value="RECOMBINASES_3"/>
    <property type="match status" value="1"/>
</dbReference>
<dbReference type="PANTHER" id="PTHR30461">
    <property type="entry name" value="DNA-INVERTASE FROM LAMBDOID PROPHAGE"/>
    <property type="match status" value="1"/>
</dbReference>
<organism evidence="4 5">
    <name type="scientific">Sulfoacidibacillus thermotolerans</name>
    <name type="common">Acidibacillus sulfuroxidans</name>
    <dbReference type="NCBI Taxonomy" id="1765684"/>
    <lineage>
        <taxon>Bacteria</taxon>
        <taxon>Bacillati</taxon>
        <taxon>Bacillota</taxon>
        <taxon>Bacilli</taxon>
        <taxon>Bacillales</taxon>
        <taxon>Alicyclobacillaceae</taxon>
        <taxon>Sulfoacidibacillus</taxon>
    </lineage>
</organism>
<dbReference type="InterPro" id="IPR006119">
    <property type="entry name" value="Resolv_N"/>
</dbReference>
<comment type="caution">
    <text evidence="4">The sequence shown here is derived from an EMBL/GenBank/DDBJ whole genome shotgun (WGS) entry which is preliminary data.</text>
</comment>
<dbReference type="SMART" id="SM00857">
    <property type="entry name" value="Resolvase"/>
    <property type="match status" value="1"/>
</dbReference>
<keyword evidence="2" id="KW-0233">DNA recombination</keyword>
<evidence type="ECO:0000256" key="2">
    <source>
        <dbReference type="ARBA" id="ARBA00023172"/>
    </source>
</evidence>
<evidence type="ECO:0000256" key="1">
    <source>
        <dbReference type="ARBA" id="ARBA00023125"/>
    </source>
</evidence>
<protein>
    <recommendedName>
        <fullName evidence="3">Resolvase/invertase-type recombinase catalytic domain-containing protein</fullName>
    </recommendedName>
</protein>
<keyword evidence="5" id="KW-1185">Reference proteome</keyword>
<dbReference type="GO" id="GO:0003677">
    <property type="term" value="F:DNA binding"/>
    <property type="evidence" value="ECO:0007669"/>
    <property type="project" value="UniProtKB-KW"/>
</dbReference>
<dbReference type="GO" id="GO:0000150">
    <property type="term" value="F:DNA strand exchange activity"/>
    <property type="evidence" value="ECO:0007669"/>
    <property type="project" value="InterPro"/>
</dbReference>
<dbReference type="OrthoDB" id="9769353at2"/>
<dbReference type="SUPFAM" id="SSF53041">
    <property type="entry name" value="Resolvase-like"/>
    <property type="match status" value="1"/>
</dbReference>
<sequence>MNVGAYIRLFTVFEEQDTSVINQEEGLNDYIRRNGWILFVTYSERQSSFKRREEFQRLIKDARSKRFQIVLVKSLGRFGRNIGELNTVVPELVEKGIRFIALAEDIDTDKQGWQSEIVKFSLVPKLVIQVHGYA</sequence>
<dbReference type="PANTHER" id="PTHR30461:SF2">
    <property type="entry name" value="SERINE RECOMBINASE PINE-RELATED"/>
    <property type="match status" value="1"/>
</dbReference>
<evidence type="ECO:0000313" key="4">
    <source>
        <dbReference type="EMBL" id="PWI57506.1"/>
    </source>
</evidence>
<reference evidence="4 5" key="1">
    <citation type="submission" date="2016-11" db="EMBL/GenBank/DDBJ databases">
        <title>Comparative genomics of Acidibacillus ferroxidans species.</title>
        <authorList>
            <person name="Oliveira G."/>
            <person name="Nunes G."/>
            <person name="Oliveira R."/>
            <person name="Araujo F."/>
            <person name="Salim A."/>
            <person name="Scholte L."/>
            <person name="Morais D."/>
            <person name="Nancucheo I."/>
            <person name="Johnson D.B."/>
            <person name="Grail B."/>
            <person name="Bittencourt J."/>
            <person name="Valadares R."/>
        </authorList>
    </citation>
    <scope>NUCLEOTIDE SEQUENCE [LARGE SCALE GENOMIC DNA]</scope>
    <source>
        <strain evidence="4 5">Y002</strain>
    </source>
</reference>
<keyword evidence="1" id="KW-0238">DNA-binding</keyword>
<feature type="domain" description="Resolvase/invertase-type recombinase catalytic" evidence="3">
    <location>
        <begin position="2"/>
        <end position="134"/>
    </location>
</feature>
<dbReference type="Proteomes" id="UP000245380">
    <property type="component" value="Unassembled WGS sequence"/>
</dbReference>
<dbReference type="CDD" id="cd00338">
    <property type="entry name" value="Ser_Recombinase"/>
    <property type="match status" value="1"/>
</dbReference>
<dbReference type="Pfam" id="PF00239">
    <property type="entry name" value="Resolvase"/>
    <property type="match status" value="1"/>
</dbReference>
<dbReference type="InterPro" id="IPR050639">
    <property type="entry name" value="SSR_resolvase"/>
</dbReference>
<proteinExistence type="predicted"/>
<name>A0A2U3D898_SULT2</name>
<dbReference type="InterPro" id="IPR036162">
    <property type="entry name" value="Resolvase-like_N_sf"/>
</dbReference>
<dbReference type="EMBL" id="MPDK01000012">
    <property type="protein sequence ID" value="PWI57506.1"/>
    <property type="molecule type" value="Genomic_DNA"/>
</dbReference>
<evidence type="ECO:0000259" key="3">
    <source>
        <dbReference type="PROSITE" id="PS51736"/>
    </source>
</evidence>
<dbReference type="AlphaFoldDB" id="A0A2U3D898"/>
<dbReference type="Gene3D" id="3.40.50.1390">
    <property type="entry name" value="Resolvase, N-terminal catalytic domain"/>
    <property type="match status" value="1"/>
</dbReference>
<gene>
    <name evidence="4" type="ORF">BM613_08530</name>
</gene>